<name>A0ACA9QAD8_9GLOM</name>
<accession>A0ACA9QAD8</accession>
<protein>
    <submittedName>
        <fullName evidence="1">3346_t:CDS:1</fullName>
    </submittedName>
</protein>
<sequence>LVEASQAFVVGDRRIILLDTPGFDNTAMMLSDGDISEAVVEYMKAGRGDRKLYGIIYLQNVDERRPREAETLLKPFEELCDNVSPRRVALVTTMWESDHLRVGEAREKELKEREEFWAPALKRGAKLHRHDGTKESAENILLSLFSTQDTAQPTQDYRLIA</sequence>
<evidence type="ECO:0000313" key="2">
    <source>
        <dbReference type="Proteomes" id="UP000789525"/>
    </source>
</evidence>
<dbReference type="Proteomes" id="UP000789525">
    <property type="component" value="Unassembled WGS sequence"/>
</dbReference>
<organism evidence="1 2">
    <name type="scientific">Acaulospora colombiana</name>
    <dbReference type="NCBI Taxonomy" id="27376"/>
    <lineage>
        <taxon>Eukaryota</taxon>
        <taxon>Fungi</taxon>
        <taxon>Fungi incertae sedis</taxon>
        <taxon>Mucoromycota</taxon>
        <taxon>Glomeromycotina</taxon>
        <taxon>Glomeromycetes</taxon>
        <taxon>Diversisporales</taxon>
        <taxon>Acaulosporaceae</taxon>
        <taxon>Acaulospora</taxon>
    </lineage>
</organism>
<dbReference type="EMBL" id="CAJVPT010045205">
    <property type="protein sequence ID" value="CAG8735820.1"/>
    <property type="molecule type" value="Genomic_DNA"/>
</dbReference>
<proteinExistence type="predicted"/>
<feature type="non-terminal residue" evidence="1">
    <location>
        <position position="1"/>
    </location>
</feature>
<evidence type="ECO:0000313" key="1">
    <source>
        <dbReference type="EMBL" id="CAG8735820.1"/>
    </source>
</evidence>
<comment type="caution">
    <text evidence="1">The sequence shown here is derived from an EMBL/GenBank/DDBJ whole genome shotgun (WGS) entry which is preliminary data.</text>
</comment>
<gene>
    <name evidence="1" type="ORF">ACOLOM_LOCUS11906</name>
</gene>
<reference evidence="1" key="1">
    <citation type="submission" date="2021-06" db="EMBL/GenBank/DDBJ databases">
        <authorList>
            <person name="Kallberg Y."/>
            <person name="Tangrot J."/>
            <person name="Rosling A."/>
        </authorList>
    </citation>
    <scope>NUCLEOTIDE SEQUENCE</scope>
    <source>
        <strain evidence="1">CL356</strain>
    </source>
</reference>
<keyword evidence="2" id="KW-1185">Reference proteome</keyword>